<comment type="caution">
    <text evidence="3">The sequence shown here is derived from an EMBL/GenBank/DDBJ whole genome shotgun (WGS) entry which is preliminary data.</text>
</comment>
<dbReference type="InterPro" id="IPR020084">
    <property type="entry name" value="NUDIX_hydrolase_CS"/>
</dbReference>
<dbReference type="CDD" id="cd02883">
    <property type="entry name" value="NUDIX_Hydrolase"/>
    <property type="match status" value="1"/>
</dbReference>
<evidence type="ECO:0000313" key="3">
    <source>
        <dbReference type="EMBL" id="MBW7457922.1"/>
    </source>
</evidence>
<feature type="domain" description="Nudix hydrolase" evidence="2">
    <location>
        <begin position="1"/>
        <end position="138"/>
    </location>
</feature>
<keyword evidence="1" id="KW-0378">Hydrolase</keyword>
<dbReference type="Proteomes" id="UP001519887">
    <property type="component" value="Unassembled WGS sequence"/>
</dbReference>
<protein>
    <submittedName>
        <fullName evidence="3">NUDIX domain-containing protein</fullName>
    </submittedName>
</protein>
<name>A0ABS7CAI7_9BACL</name>
<dbReference type="InterPro" id="IPR015797">
    <property type="entry name" value="NUDIX_hydrolase-like_dom_sf"/>
</dbReference>
<reference evidence="3 4" key="1">
    <citation type="submission" date="2021-07" db="EMBL/GenBank/DDBJ databases">
        <title>Paenibacillus radiodurans sp. nov., isolated from the southeastern edge of Tengger Desert.</title>
        <authorList>
            <person name="Zhang G."/>
        </authorList>
    </citation>
    <scope>NUCLEOTIDE SEQUENCE [LARGE SCALE GENOMIC DNA]</scope>
    <source>
        <strain evidence="3 4">CCM 7311</strain>
    </source>
</reference>
<evidence type="ECO:0000259" key="2">
    <source>
        <dbReference type="PROSITE" id="PS51462"/>
    </source>
</evidence>
<evidence type="ECO:0000313" key="4">
    <source>
        <dbReference type="Proteomes" id="UP001519887"/>
    </source>
</evidence>
<gene>
    <name evidence="3" type="ORF">K0U00_28165</name>
</gene>
<dbReference type="Gene3D" id="3.90.79.10">
    <property type="entry name" value="Nucleoside Triphosphate Pyrophosphohydrolase"/>
    <property type="match status" value="1"/>
</dbReference>
<dbReference type="EMBL" id="JAHZIK010001009">
    <property type="protein sequence ID" value="MBW7457922.1"/>
    <property type="molecule type" value="Genomic_DNA"/>
</dbReference>
<dbReference type="Pfam" id="PF00293">
    <property type="entry name" value="NUDIX"/>
    <property type="match status" value="1"/>
</dbReference>
<dbReference type="SUPFAM" id="SSF55811">
    <property type="entry name" value="Nudix"/>
    <property type="match status" value="1"/>
</dbReference>
<dbReference type="PROSITE" id="PS00893">
    <property type="entry name" value="NUDIX_BOX"/>
    <property type="match status" value="1"/>
</dbReference>
<keyword evidence="4" id="KW-1185">Reference proteome</keyword>
<sequence>MKVTSVGILITDGHSFLACHSTGNAFYDLPKGLQEADEQPIDVCCRETLEETGIILEPGKLRDLGVYEYLRNKNLHLYMWITDDLPDVKDMVCTSYFEHYRSRKLLPEVDGYRYVLFHETDEWMTASMARIIGRIAGEYGFFR</sequence>
<evidence type="ECO:0000256" key="1">
    <source>
        <dbReference type="ARBA" id="ARBA00022801"/>
    </source>
</evidence>
<accession>A0ABS7CAI7</accession>
<proteinExistence type="predicted"/>
<dbReference type="PROSITE" id="PS51462">
    <property type="entry name" value="NUDIX"/>
    <property type="match status" value="1"/>
</dbReference>
<dbReference type="InterPro" id="IPR000086">
    <property type="entry name" value="NUDIX_hydrolase_dom"/>
</dbReference>
<dbReference type="RefSeq" id="WP_379113096.1">
    <property type="nucleotide sequence ID" value="NZ_JBHLVU010000005.1"/>
</dbReference>
<organism evidence="3 4">
    <name type="scientific">Paenibacillus sepulcri</name>
    <dbReference type="NCBI Taxonomy" id="359917"/>
    <lineage>
        <taxon>Bacteria</taxon>
        <taxon>Bacillati</taxon>
        <taxon>Bacillota</taxon>
        <taxon>Bacilli</taxon>
        <taxon>Bacillales</taxon>
        <taxon>Paenibacillaceae</taxon>
        <taxon>Paenibacillus</taxon>
    </lineage>
</organism>